<name>J3TG77_9ENTR</name>
<evidence type="ECO:0000256" key="2">
    <source>
        <dbReference type="ARBA" id="ARBA00022722"/>
    </source>
</evidence>
<dbReference type="NCBIfam" id="TIGR00255">
    <property type="entry name" value="YicC/YloC family endoribonuclease"/>
    <property type="match status" value="1"/>
</dbReference>
<evidence type="ECO:0000256" key="5">
    <source>
        <dbReference type="ARBA" id="ARBA00035648"/>
    </source>
</evidence>
<keyword evidence="2" id="KW-0540">Nuclease</keyword>
<evidence type="ECO:0000259" key="7">
    <source>
        <dbReference type="Pfam" id="PF08340"/>
    </source>
</evidence>
<dbReference type="OrthoDB" id="9771229at2"/>
<dbReference type="RefSeq" id="WP_014888659.1">
    <property type="nucleotide sequence ID" value="NC_018420.1"/>
</dbReference>
<evidence type="ECO:0000256" key="4">
    <source>
        <dbReference type="ARBA" id="ARBA00022801"/>
    </source>
</evidence>
<keyword evidence="4" id="KW-0378">Hydrolase</keyword>
<dbReference type="Proteomes" id="UP000003937">
    <property type="component" value="Chromosome"/>
</dbReference>
<dbReference type="GO" id="GO:0016787">
    <property type="term" value="F:hydrolase activity"/>
    <property type="evidence" value="ECO:0007669"/>
    <property type="project" value="UniProtKB-KW"/>
</dbReference>
<evidence type="ECO:0000256" key="1">
    <source>
        <dbReference type="ARBA" id="ARBA00001968"/>
    </source>
</evidence>
<dbReference type="KEGG" id="sehc:A35E_00037"/>
<dbReference type="InterPro" id="IPR013551">
    <property type="entry name" value="YicC-like_C"/>
</dbReference>
<sequence>MIRSMTAFTRREIKCNWGRAVLELRSLNQRYLHLSIFLSEQFRDLEKNIRERICCRLTRGKVEFNLRCYLNPTIKNTVFFNKKFAQQIIKSIALLKRHSSKTKTDIMSILCYPGVMLHAEEQGFEFIRADLLSAVDVTIEDFIRTREDEGSVLCELIKQRLTSIKAVLLKIYEKIMEILDWERNRFINKILSLNMQLKSDSLEKEIVKMAYTTDFLEEMNRLNYYLKLTYFILNQKGAIGRYLDFVFQEFSRTVNSLALIFISPIIAKRLIELKILIEQIREQAKNLE</sequence>
<dbReference type="GO" id="GO:0004521">
    <property type="term" value="F:RNA endonuclease activity"/>
    <property type="evidence" value="ECO:0007669"/>
    <property type="project" value="InterPro"/>
</dbReference>
<feature type="domain" description="Endoribonuclease YicC-like N-terminal" evidence="6">
    <location>
        <begin position="2"/>
        <end position="153"/>
    </location>
</feature>
<dbReference type="Pfam" id="PF08340">
    <property type="entry name" value="YicC-like_C"/>
    <property type="match status" value="1"/>
</dbReference>
<protein>
    <submittedName>
        <fullName evidence="8">TIGR00255 family protein</fullName>
    </submittedName>
</protein>
<comment type="similarity">
    <text evidence="5">Belongs to the YicC/YloC family.</text>
</comment>
<evidence type="ECO:0000313" key="9">
    <source>
        <dbReference type="Proteomes" id="UP000003937"/>
    </source>
</evidence>
<dbReference type="HOGENOM" id="CLU_076609_0_0_6"/>
<evidence type="ECO:0000313" key="8">
    <source>
        <dbReference type="EMBL" id="AFP85362.1"/>
    </source>
</evidence>
<evidence type="ECO:0000256" key="3">
    <source>
        <dbReference type="ARBA" id="ARBA00022759"/>
    </source>
</evidence>
<dbReference type="EMBL" id="CP003547">
    <property type="protein sequence ID" value="AFP85362.1"/>
    <property type="molecule type" value="Genomic_DNA"/>
</dbReference>
<proteinExistence type="inferred from homology"/>
<dbReference type="InterPro" id="IPR005229">
    <property type="entry name" value="YicC/YloC-like"/>
</dbReference>
<dbReference type="PANTHER" id="PTHR30636">
    <property type="entry name" value="UPF0701 PROTEIN YICC"/>
    <property type="match status" value="1"/>
</dbReference>
<gene>
    <name evidence="8" type="ORF">A35E_00037</name>
</gene>
<organism evidence="8 9">
    <name type="scientific">secondary endosymbiont of Heteropsylla cubana</name>
    <dbReference type="NCBI Taxonomy" id="134287"/>
    <lineage>
        <taxon>Bacteria</taxon>
        <taxon>Pseudomonadati</taxon>
        <taxon>Pseudomonadota</taxon>
        <taxon>Gammaproteobacteria</taxon>
        <taxon>Enterobacterales</taxon>
        <taxon>Enterobacteriaceae</taxon>
        <taxon>aphid secondary symbionts</taxon>
    </lineage>
</organism>
<reference evidence="8 9" key="1">
    <citation type="journal article" date="2012" name="Mol. Biol. Evol.">
        <title>Genome reduction and co-evolution between the primary and secondary bacterial symbionts of psyllids.</title>
        <authorList>
            <person name="Sloan D.B."/>
            <person name="Moran N.A."/>
        </authorList>
    </citation>
    <scope>NUCLEOTIDE SEQUENCE [LARGE SCALE GENOMIC DNA]</scope>
    <source>
        <strain evidence="8">Hcub_S</strain>
    </source>
</reference>
<keyword evidence="9" id="KW-1185">Reference proteome</keyword>
<keyword evidence="3" id="KW-0255">Endonuclease</keyword>
<feature type="domain" description="Endoribonuclease YicC-like C-terminal" evidence="7">
    <location>
        <begin position="176"/>
        <end position="288"/>
    </location>
</feature>
<evidence type="ECO:0000259" key="6">
    <source>
        <dbReference type="Pfam" id="PF03755"/>
    </source>
</evidence>
<dbReference type="InterPro" id="IPR013527">
    <property type="entry name" value="YicC-like_N"/>
</dbReference>
<dbReference type="PANTHER" id="PTHR30636:SF3">
    <property type="entry name" value="UPF0701 PROTEIN YICC"/>
    <property type="match status" value="1"/>
</dbReference>
<dbReference type="Pfam" id="PF03755">
    <property type="entry name" value="YicC-like_N"/>
    <property type="match status" value="1"/>
</dbReference>
<accession>J3TG77</accession>
<comment type="cofactor">
    <cofactor evidence="1">
        <name>a divalent metal cation</name>
        <dbReference type="ChEBI" id="CHEBI:60240"/>
    </cofactor>
</comment>
<dbReference type="AlphaFoldDB" id="J3TG77"/>